<keyword evidence="2" id="KW-1185">Reference proteome</keyword>
<evidence type="ECO:0000313" key="1">
    <source>
        <dbReference type="EMBL" id="SMC22780.1"/>
    </source>
</evidence>
<reference evidence="1 2" key="1">
    <citation type="submission" date="2017-04" db="EMBL/GenBank/DDBJ databases">
        <authorList>
            <person name="Afonso C.L."/>
            <person name="Miller P.J."/>
            <person name="Scott M.A."/>
            <person name="Spackman E."/>
            <person name="Goraichik I."/>
            <person name="Dimitrov K.M."/>
            <person name="Suarez D.L."/>
            <person name="Swayne D.E."/>
        </authorList>
    </citation>
    <scope>NUCLEOTIDE SEQUENCE [LARGE SCALE GENOMIC DNA]</scope>
    <source>
        <strain evidence="1 2">DSM 23236</strain>
    </source>
</reference>
<dbReference type="EMBL" id="FWXD01000007">
    <property type="protein sequence ID" value="SMC22780.1"/>
    <property type="molecule type" value="Genomic_DNA"/>
</dbReference>
<dbReference type="AlphaFoldDB" id="A0A1W1XFS3"/>
<evidence type="ECO:0000313" key="2">
    <source>
        <dbReference type="Proteomes" id="UP000192761"/>
    </source>
</evidence>
<protein>
    <submittedName>
        <fullName evidence="1">Uncharacterized protein</fullName>
    </submittedName>
</protein>
<organism evidence="1 2">
    <name type="scientific">Andreprevotia lacus DSM 23236</name>
    <dbReference type="NCBI Taxonomy" id="1121001"/>
    <lineage>
        <taxon>Bacteria</taxon>
        <taxon>Pseudomonadati</taxon>
        <taxon>Pseudomonadota</taxon>
        <taxon>Betaproteobacteria</taxon>
        <taxon>Neisseriales</taxon>
        <taxon>Chitinibacteraceae</taxon>
        <taxon>Andreprevotia</taxon>
    </lineage>
</organism>
<gene>
    <name evidence="1" type="ORF">SAMN02745857_01465</name>
</gene>
<accession>A0A1W1XFS3</accession>
<dbReference type="Proteomes" id="UP000192761">
    <property type="component" value="Unassembled WGS sequence"/>
</dbReference>
<name>A0A1W1XFS3_9NEIS</name>
<proteinExistence type="predicted"/>
<sequence length="79" mass="8455">MLQANAGCVDVPVSLAQGHYSLANTWWIGGNAVLHYGSPLLLVIANKQIKWGAQAVGRHQFLRADRAVMQTAPIGAVCE</sequence>